<dbReference type="Proteomes" id="UP001597041">
    <property type="component" value="Unassembled WGS sequence"/>
</dbReference>
<keyword evidence="2 3" id="KW-0238">DNA-binding</keyword>
<dbReference type="InterPro" id="IPR009057">
    <property type="entry name" value="Homeodomain-like_sf"/>
</dbReference>
<feature type="DNA-binding region" description="H-T-H motif" evidence="3">
    <location>
        <begin position="33"/>
        <end position="52"/>
    </location>
</feature>
<dbReference type="InterPro" id="IPR050624">
    <property type="entry name" value="HTH-type_Tx_Regulator"/>
</dbReference>
<dbReference type="SUPFAM" id="SSF46689">
    <property type="entry name" value="Homeodomain-like"/>
    <property type="match status" value="1"/>
</dbReference>
<keyword evidence="6" id="KW-1185">Reference proteome</keyword>
<evidence type="ECO:0000256" key="2">
    <source>
        <dbReference type="ARBA" id="ARBA00023125"/>
    </source>
</evidence>
<dbReference type="EMBL" id="JBHTKK010000012">
    <property type="protein sequence ID" value="MFD1066534.1"/>
    <property type="molecule type" value="Genomic_DNA"/>
</dbReference>
<dbReference type="PANTHER" id="PTHR43479:SF11">
    <property type="entry name" value="ACREF_ENVCD OPERON REPRESSOR-RELATED"/>
    <property type="match status" value="1"/>
</dbReference>
<evidence type="ECO:0000313" key="6">
    <source>
        <dbReference type="Proteomes" id="UP001597041"/>
    </source>
</evidence>
<gene>
    <name evidence="5" type="ORF">ACFQ19_10910</name>
</gene>
<keyword evidence="1" id="KW-0678">Repressor</keyword>
<comment type="caution">
    <text evidence="5">The sequence shown here is derived from an EMBL/GenBank/DDBJ whole genome shotgun (WGS) entry which is preliminary data.</text>
</comment>
<dbReference type="PANTHER" id="PTHR43479">
    <property type="entry name" value="ACREF/ENVCD OPERON REPRESSOR-RELATED"/>
    <property type="match status" value="1"/>
</dbReference>
<dbReference type="PROSITE" id="PS50977">
    <property type="entry name" value="HTH_TETR_2"/>
    <property type="match status" value="1"/>
</dbReference>
<evidence type="ECO:0000259" key="4">
    <source>
        <dbReference type="PROSITE" id="PS50977"/>
    </source>
</evidence>
<evidence type="ECO:0000256" key="3">
    <source>
        <dbReference type="PROSITE-ProRule" id="PRU00335"/>
    </source>
</evidence>
<evidence type="ECO:0000256" key="1">
    <source>
        <dbReference type="ARBA" id="ARBA00022491"/>
    </source>
</evidence>
<sequence length="199" mass="23176">MNGFEKRTEEKKKQILEAAFELMNGDTDTGNVTMEEIAKHANVGKATLFKYFGSKDNLIREVFQDFINRLITDAKNIMAENKPFEETLIALSQNKIGLLDKISHPFYMRMMDFFTAKDEEGLSLMMQKFNEINYGMLLDLFHRGRKEGKVDLKYSDEFLLLYFQAIVEGISKPQIYEKIAPYTEEWTEMLIKGIAPRKD</sequence>
<dbReference type="Pfam" id="PF00440">
    <property type="entry name" value="TetR_N"/>
    <property type="match status" value="1"/>
</dbReference>
<protein>
    <submittedName>
        <fullName evidence="5">TetR/AcrR family transcriptional regulator</fullName>
    </submittedName>
</protein>
<organism evidence="5 6">
    <name type="scientific">Oceanobacillus locisalsi</name>
    <dbReference type="NCBI Taxonomy" id="546107"/>
    <lineage>
        <taxon>Bacteria</taxon>
        <taxon>Bacillati</taxon>
        <taxon>Bacillota</taxon>
        <taxon>Bacilli</taxon>
        <taxon>Bacillales</taxon>
        <taxon>Bacillaceae</taxon>
        <taxon>Oceanobacillus</taxon>
    </lineage>
</organism>
<feature type="domain" description="HTH tetR-type" evidence="4">
    <location>
        <begin position="9"/>
        <end position="70"/>
    </location>
</feature>
<dbReference type="RefSeq" id="WP_379592115.1">
    <property type="nucleotide sequence ID" value="NZ_JBHTKK010000012.1"/>
</dbReference>
<dbReference type="Gene3D" id="1.10.357.10">
    <property type="entry name" value="Tetracycline Repressor, domain 2"/>
    <property type="match status" value="1"/>
</dbReference>
<reference evidence="6" key="1">
    <citation type="journal article" date="2019" name="Int. J. Syst. Evol. Microbiol.">
        <title>The Global Catalogue of Microorganisms (GCM) 10K type strain sequencing project: providing services to taxonomists for standard genome sequencing and annotation.</title>
        <authorList>
            <consortium name="The Broad Institute Genomics Platform"/>
            <consortium name="The Broad Institute Genome Sequencing Center for Infectious Disease"/>
            <person name="Wu L."/>
            <person name="Ma J."/>
        </authorList>
    </citation>
    <scope>NUCLEOTIDE SEQUENCE [LARGE SCALE GENOMIC DNA]</scope>
    <source>
        <strain evidence="6">CCUG 56608</strain>
    </source>
</reference>
<accession>A0ABW3NFT2</accession>
<proteinExistence type="predicted"/>
<evidence type="ECO:0000313" key="5">
    <source>
        <dbReference type="EMBL" id="MFD1066534.1"/>
    </source>
</evidence>
<dbReference type="InterPro" id="IPR001647">
    <property type="entry name" value="HTH_TetR"/>
</dbReference>
<name>A0ABW3NFT2_9BACI</name>